<evidence type="ECO:0000313" key="5">
    <source>
        <dbReference type="Proteomes" id="UP000198525"/>
    </source>
</evidence>
<feature type="domain" description="N-acetyltransferase" evidence="3">
    <location>
        <begin position="4"/>
        <end position="152"/>
    </location>
</feature>
<dbReference type="Proteomes" id="UP000198525">
    <property type="component" value="Unassembled WGS sequence"/>
</dbReference>
<sequence length="152" mass="16661">MTERRLRRLGVRDAVALVELEATQPPTLRSRQLAAALSDPAMVVLGVEDRDVLVGHAVVARLPFDAELQALLVAPQWRRQGLAGWLLDAAMDQARAWGSERLLLEVRAGNAPARALYARAGFVEDGRRRGYYPPQAGGEQREDAMLLSLPLG</sequence>
<dbReference type="EMBL" id="FNES01000003">
    <property type="protein sequence ID" value="SDJ20587.1"/>
    <property type="molecule type" value="Genomic_DNA"/>
</dbReference>
<gene>
    <name evidence="4" type="ORF">SAMN04487954_103330</name>
</gene>
<dbReference type="PANTHER" id="PTHR43420">
    <property type="entry name" value="ACETYLTRANSFERASE"/>
    <property type="match status" value="1"/>
</dbReference>
<proteinExistence type="predicted"/>
<keyword evidence="5" id="KW-1185">Reference proteome</keyword>
<dbReference type="AlphaFoldDB" id="A0A1G8RUE2"/>
<dbReference type="Pfam" id="PF00583">
    <property type="entry name" value="Acetyltransf_1"/>
    <property type="match status" value="1"/>
</dbReference>
<evidence type="ECO:0000313" key="4">
    <source>
        <dbReference type="EMBL" id="SDJ20587.1"/>
    </source>
</evidence>
<dbReference type="SUPFAM" id="SSF55729">
    <property type="entry name" value="Acyl-CoA N-acyltransferases (Nat)"/>
    <property type="match status" value="1"/>
</dbReference>
<evidence type="ECO:0000256" key="1">
    <source>
        <dbReference type="ARBA" id="ARBA00022679"/>
    </source>
</evidence>
<accession>A0A1G8RUE2</accession>
<name>A0A1G8RUE2_9GAMM</name>
<keyword evidence="2" id="KW-0012">Acyltransferase</keyword>
<evidence type="ECO:0000256" key="2">
    <source>
        <dbReference type="ARBA" id="ARBA00023315"/>
    </source>
</evidence>
<evidence type="ECO:0000259" key="3">
    <source>
        <dbReference type="PROSITE" id="PS51186"/>
    </source>
</evidence>
<dbReference type="InterPro" id="IPR016181">
    <property type="entry name" value="Acyl_CoA_acyltransferase"/>
</dbReference>
<dbReference type="GO" id="GO:0016747">
    <property type="term" value="F:acyltransferase activity, transferring groups other than amino-acyl groups"/>
    <property type="evidence" value="ECO:0007669"/>
    <property type="project" value="InterPro"/>
</dbReference>
<protein>
    <submittedName>
        <fullName evidence="4">Ribosomal-protein-alanine N-acetyltransferase</fullName>
    </submittedName>
</protein>
<reference evidence="4 5" key="1">
    <citation type="submission" date="2016-10" db="EMBL/GenBank/DDBJ databases">
        <authorList>
            <person name="de Groot N.N."/>
        </authorList>
    </citation>
    <scope>NUCLEOTIDE SEQUENCE [LARGE SCALE GENOMIC DNA]</scope>
    <source>
        <strain evidence="4 5">CGMCC 1.6133</strain>
    </source>
</reference>
<dbReference type="InterPro" id="IPR050680">
    <property type="entry name" value="YpeA/RimI_acetyltransf"/>
</dbReference>
<dbReference type="Gene3D" id="3.40.630.30">
    <property type="match status" value="1"/>
</dbReference>
<dbReference type="InterPro" id="IPR000182">
    <property type="entry name" value="GNAT_dom"/>
</dbReference>
<dbReference type="PROSITE" id="PS51186">
    <property type="entry name" value="GNAT"/>
    <property type="match status" value="1"/>
</dbReference>
<dbReference type="CDD" id="cd04301">
    <property type="entry name" value="NAT_SF"/>
    <property type="match status" value="1"/>
</dbReference>
<dbReference type="PANTHER" id="PTHR43420:SF44">
    <property type="entry name" value="ACETYLTRANSFERASE YPEA"/>
    <property type="match status" value="1"/>
</dbReference>
<organism evidence="4 5">
    <name type="scientific">Billgrantia gudaonensis</name>
    <dbReference type="NCBI Taxonomy" id="376427"/>
    <lineage>
        <taxon>Bacteria</taxon>
        <taxon>Pseudomonadati</taxon>
        <taxon>Pseudomonadota</taxon>
        <taxon>Gammaproteobacteria</taxon>
        <taxon>Oceanospirillales</taxon>
        <taxon>Halomonadaceae</taxon>
        <taxon>Billgrantia</taxon>
    </lineage>
</organism>
<dbReference type="STRING" id="376427.SAMN04487954_103330"/>
<keyword evidence="1 4" id="KW-0808">Transferase</keyword>
<dbReference type="OrthoDB" id="9796919at2"/>
<dbReference type="RefSeq" id="WP_089683962.1">
    <property type="nucleotide sequence ID" value="NZ_FNES01000003.1"/>
</dbReference>